<name>A0ABD5P7A7_9EURY</name>
<dbReference type="RefSeq" id="WP_267624716.1">
    <property type="nucleotide sequence ID" value="NZ_JAODIW010000010.1"/>
</dbReference>
<evidence type="ECO:0000256" key="1">
    <source>
        <dbReference type="SAM" id="MobiDB-lite"/>
    </source>
</evidence>
<comment type="caution">
    <text evidence="3">The sequence shown here is derived from an EMBL/GenBank/DDBJ whole genome shotgun (WGS) entry which is preliminary data.</text>
</comment>
<organism evidence="3 4">
    <name type="scientific">Halobium salinum</name>
    <dbReference type="NCBI Taxonomy" id="1364940"/>
    <lineage>
        <taxon>Archaea</taxon>
        <taxon>Methanobacteriati</taxon>
        <taxon>Methanobacteriota</taxon>
        <taxon>Stenosarchaea group</taxon>
        <taxon>Halobacteria</taxon>
        <taxon>Halobacteriales</taxon>
        <taxon>Haloferacaceae</taxon>
        <taxon>Halobium</taxon>
    </lineage>
</organism>
<keyword evidence="2" id="KW-1133">Transmembrane helix</keyword>
<evidence type="ECO:0000256" key="2">
    <source>
        <dbReference type="SAM" id="Phobius"/>
    </source>
</evidence>
<feature type="region of interest" description="Disordered" evidence="1">
    <location>
        <begin position="45"/>
        <end position="292"/>
    </location>
</feature>
<proteinExistence type="predicted"/>
<feature type="compositionally biased region" description="Low complexity" evidence="1">
    <location>
        <begin position="109"/>
        <end position="143"/>
    </location>
</feature>
<feature type="compositionally biased region" description="Gly residues" evidence="1">
    <location>
        <begin position="72"/>
        <end position="85"/>
    </location>
</feature>
<feature type="compositionally biased region" description="Polar residues" evidence="1">
    <location>
        <begin position="54"/>
        <end position="63"/>
    </location>
</feature>
<evidence type="ECO:0000313" key="4">
    <source>
        <dbReference type="Proteomes" id="UP001595921"/>
    </source>
</evidence>
<evidence type="ECO:0000313" key="3">
    <source>
        <dbReference type="EMBL" id="MFC4356361.1"/>
    </source>
</evidence>
<reference evidence="3 4" key="1">
    <citation type="journal article" date="2019" name="Int. J. Syst. Evol. Microbiol.">
        <title>The Global Catalogue of Microorganisms (GCM) 10K type strain sequencing project: providing services to taxonomists for standard genome sequencing and annotation.</title>
        <authorList>
            <consortium name="The Broad Institute Genomics Platform"/>
            <consortium name="The Broad Institute Genome Sequencing Center for Infectious Disease"/>
            <person name="Wu L."/>
            <person name="Ma J."/>
        </authorList>
    </citation>
    <scope>NUCLEOTIDE SEQUENCE [LARGE SCALE GENOMIC DNA]</scope>
    <source>
        <strain evidence="3 4">CGMCC 1.12553</strain>
    </source>
</reference>
<dbReference type="Gene3D" id="2.60.40.10">
    <property type="entry name" value="Immunoglobulins"/>
    <property type="match status" value="1"/>
</dbReference>
<protein>
    <submittedName>
        <fullName evidence="3">PGF-pre-PGF domain-containing protein</fullName>
    </submittedName>
</protein>
<keyword evidence="4" id="KW-1185">Reference proteome</keyword>
<dbReference type="InterPro" id="IPR026453">
    <property type="entry name" value="PGF_pre_PGF"/>
</dbReference>
<keyword evidence="2" id="KW-0472">Membrane</keyword>
<sequence>MVMFSGTGRSGGRRRAVFVVVAAVLVSSSLVGAAVPTGVSDERAALSGGVDGPTSANQGTENASAAKRGPTKGNGGEKNGDGKNGNAGKNRQGSGDAGDEQVRDGDGETGATEGVEGVNAEKNGNGNTNAKNGNANAENGNASENDKRGNEARGRGKGTAASAGFGPESDGNGNGEGVDERSERAKGGVTDEDDSRNRTERGKAAVSRTGRTGGPGEGVGADFRVRNVSAGETVVLNVSGRPEQPRSKAQAGNDRAAGSGTAADRGVGRDGVGDRATSAGDGPAVSVDSLAPTVTRDGAYTMNVTSSDTSPSNAPDFVPGDGAESVGHIRVNHSVPDSEIENVTFRFRVSKDRLDSMAVASEDLTLYRYHDAEWNALETSVVEVTETHVRYRAESPGLSDFVTGVKRPEFEVDEGSLDVEVTDEDDRVTATALVSNVGGADGTYTAELALDGEVVAREPVTVAAGGTRRVELTYEPSDAGTFDASLSGVPAGRVSVQPASTPTARRTLTTVATNLSATVFPGLQFGGLSLALVGIGLHAIRRRREF</sequence>
<dbReference type="NCBIfam" id="TIGR04213">
    <property type="entry name" value="PGF_pre_PGF"/>
    <property type="match status" value="1"/>
</dbReference>
<dbReference type="EMBL" id="JBHSDS010000001">
    <property type="protein sequence ID" value="MFC4356361.1"/>
    <property type="molecule type" value="Genomic_DNA"/>
</dbReference>
<dbReference type="AlphaFoldDB" id="A0ABD5P7A7"/>
<dbReference type="Proteomes" id="UP001595921">
    <property type="component" value="Unassembled WGS sequence"/>
</dbReference>
<feature type="transmembrane region" description="Helical" evidence="2">
    <location>
        <begin position="519"/>
        <end position="540"/>
    </location>
</feature>
<accession>A0ABD5P7A7</accession>
<feature type="compositionally biased region" description="Basic and acidic residues" evidence="1">
    <location>
        <begin position="144"/>
        <end position="154"/>
    </location>
</feature>
<dbReference type="InterPro" id="IPR013783">
    <property type="entry name" value="Ig-like_fold"/>
</dbReference>
<keyword evidence="2" id="KW-0812">Transmembrane</keyword>
<gene>
    <name evidence="3" type="ORF">ACFO0N_00190</name>
</gene>